<evidence type="ECO:0008006" key="4">
    <source>
        <dbReference type="Google" id="ProtNLM"/>
    </source>
</evidence>
<evidence type="ECO:0000256" key="1">
    <source>
        <dbReference type="SAM" id="MobiDB-lite"/>
    </source>
</evidence>
<feature type="region of interest" description="Disordered" evidence="1">
    <location>
        <begin position="157"/>
        <end position="182"/>
    </location>
</feature>
<proteinExistence type="predicted"/>
<dbReference type="AlphaFoldDB" id="A0A248W0P8"/>
<sequence length="182" mass="20014">MATEFNTPFDLYRANLGIALRSLASAHEWRQHTWALEKLRIERDLDALRQASESVAAAKDWNELTVTFQNVLRDYLAAGTNIWQQGAGIAVQTQKDLGESVRDGLKGWQPGWQSAWFDQWQKVAGTNPLGAPVRDWMSSFGRAVSGVVDNYTAFNPAAQPVQNGSSGAGTRARATRGDQHAA</sequence>
<dbReference type="Proteomes" id="UP000215158">
    <property type="component" value="Plasmid pBN3"/>
</dbReference>
<geneLocation type="plasmid" evidence="2 3">
    <name>pBN3</name>
</geneLocation>
<keyword evidence="2" id="KW-0614">Plasmid</keyword>
<keyword evidence="3" id="KW-1185">Reference proteome</keyword>
<dbReference type="KEGG" id="parb:CJU94_39095"/>
<organism evidence="2 3">
    <name type="scientific">Paraburkholderia aromaticivorans</name>
    <dbReference type="NCBI Taxonomy" id="2026199"/>
    <lineage>
        <taxon>Bacteria</taxon>
        <taxon>Pseudomonadati</taxon>
        <taxon>Pseudomonadota</taxon>
        <taxon>Betaproteobacteria</taxon>
        <taxon>Burkholderiales</taxon>
        <taxon>Burkholderiaceae</taxon>
        <taxon>Paraburkholderia</taxon>
    </lineage>
</organism>
<gene>
    <name evidence="2" type="ORF">CJU94_39095</name>
</gene>
<name>A0A248W0P8_9BURK</name>
<dbReference type="EMBL" id="CP022993">
    <property type="protein sequence ID" value="ASW04170.1"/>
    <property type="molecule type" value="Genomic_DNA"/>
</dbReference>
<evidence type="ECO:0000313" key="2">
    <source>
        <dbReference type="EMBL" id="ASW04170.1"/>
    </source>
</evidence>
<protein>
    <recommendedName>
        <fullName evidence="4">Phasin domain-containing protein</fullName>
    </recommendedName>
</protein>
<dbReference type="OrthoDB" id="9088547at2"/>
<accession>A0A248W0P8</accession>
<reference evidence="2 3" key="1">
    <citation type="submission" date="2017-08" db="EMBL/GenBank/DDBJ databases">
        <title>Identification and genetic characteristics of simultaneous BTEX- and naphthalene-degrading Paraburkholderia sp. BN5 isolated from petroleum-contaminated soil.</title>
        <authorList>
            <person name="Lee Y."/>
            <person name="Jeon C.O."/>
        </authorList>
    </citation>
    <scope>NUCLEOTIDE SEQUENCE [LARGE SCALE GENOMIC DNA]</scope>
    <source>
        <strain evidence="2 3">BN5</strain>
        <plasmid evidence="2 3">pBN3</plasmid>
    </source>
</reference>
<evidence type="ECO:0000313" key="3">
    <source>
        <dbReference type="Proteomes" id="UP000215158"/>
    </source>
</evidence>
<dbReference type="RefSeq" id="WP_095423861.1">
    <property type="nucleotide sequence ID" value="NZ_CP022993.1"/>
</dbReference>